<comment type="caution">
    <text evidence="2">The sequence shown here is derived from an EMBL/GenBank/DDBJ whole genome shotgun (WGS) entry which is preliminary data.</text>
</comment>
<dbReference type="Proteomes" id="UP000190064">
    <property type="component" value="Unassembled WGS sequence"/>
</dbReference>
<evidence type="ECO:0000313" key="2">
    <source>
        <dbReference type="EMBL" id="OOV88201.1"/>
    </source>
</evidence>
<accession>A0A1T1HEB1</accession>
<organism evidence="2 3">
    <name type="scientific">Oceanospirillum linum</name>
    <dbReference type="NCBI Taxonomy" id="966"/>
    <lineage>
        <taxon>Bacteria</taxon>
        <taxon>Pseudomonadati</taxon>
        <taxon>Pseudomonadota</taxon>
        <taxon>Gammaproteobacteria</taxon>
        <taxon>Oceanospirillales</taxon>
        <taxon>Oceanospirillaceae</taxon>
        <taxon>Oceanospirillum</taxon>
    </lineage>
</organism>
<evidence type="ECO:0000313" key="3">
    <source>
        <dbReference type="Proteomes" id="UP000190064"/>
    </source>
</evidence>
<feature type="transmembrane region" description="Helical" evidence="1">
    <location>
        <begin position="47"/>
        <end position="78"/>
    </location>
</feature>
<reference evidence="2" key="1">
    <citation type="submission" date="2017-02" db="EMBL/GenBank/DDBJ databases">
        <title>Draft Genome Sequence of the Salt Water Bacterium Oceanospirillum linum ATCC 11336.</title>
        <authorList>
            <person name="Trachtenberg A.M."/>
            <person name="Carney J.G."/>
            <person name="Linnane J.D."/>
            <person name="Rheaume B.A."/>
            <person name="Pitts N.L."/>
            <person name="Mykles D.L."/>
            <person name="Maclea K.S."/>
        </authorList>
    </citation>
    <scope>NUCLEOTIDE SEQUENCE [LARGE SCALE GENOMIC DNA]</scope>
    <source>
        <strain evidence="2">ATCC 11336</strain>
    </source>
</reference>
<keyword evidence="1" id="KW-0472">Membrane</keyword>
<keyword evidence="1" id="KW-0812">Transmembrane</keyword>
<feature type="transmembrane region" description="Helical" evidence="1">
    <location>
        <begin position="152"/>
        <end position="175"/>
    </location>
</feature>
<dbReference type="EMBL" id="MTSD02000001">
    <property type="protein sequence ID" value="OOV88201.1"/>
    <property type="molecule type" value="Genomic_DNA"/>
</dbReference>
<feature type="transmembrane region" description="Helical" evidence="1">
    <location>
        <begin position="126"/>
        <end position="145"/>
    </location>
</feature>
<keyword evidence="3" id="KW-1185">Reference proteome</keyword>
<evidence type="ECO:0000256" key="1">
    <source>
        <dbReference type="SAM" id="Phobius"/>
    </source>
</evidence>
<evidence type="ECO:0008006" key="4">
    <source>
        <dbReference type="Google" id="ProtNLM"/>
    </source>
</evidence>
<protein>
    <recommendedName>
        <fullName evidence="4">Membrane-associated protein</fullName>
    </recommendedName>
</protein>
<dbReference type="STRING" id="966.BTA35_0201295"/>
<gene>
    <name evidence="2" type="ORF">BTA35_0201295</name>
</gene>
<feature type="transmembrane region" description="Helical" evidence="1">
    <location>
        <begin position="7"/>
        <end position="27"/>
    </location>
</feature>
<dbReference type="RefSeq" id="WP_077242618.1">
    <property type="nucleotide sequence ID" value="NZ_FXTS01000001.1"/>
</dbReference>
<dbReference type="AlphaFoldDB" id="A0A1T1HEB1"/>
<keyword evidence="1" id="KW-1133">Transmembrane helix</keyword>
<name>A0A1T1HEB1_OCELI</name>
<sequence>MRYYSLLPFSAIIAFSLLTLLVSIGWIPPGEAMLEQLKSNLGDSQSWLLLLIILAESIIYLGFYFPGQFFAVVIVVLSEPDFSDMLWLTLMMVAAATLGSCVNYGLGRIWGDPARSGHQDYTLRNLLLAMLHTNALAFYMFAQGANRHPFKVVLLSGLINLPYYLLLIAGTALLSDEVMYVAETPEVLAFFLTVWFLVALWMDIRKRAIPTTDI</sequence>
<feature type="transmembrane region" description="Helical" evidence="1">
    <location>
        <begin position="85"/>
        <end position="106"/>
    </location>
</feature>
<feature type="transmembrane region" description="Helical" evidence="1">
    <location>
        <begin position="187"/>
        <end position="204"/>
    </location>
</feature>
<proteinExistence type="predicted"/>